<feature type="domain" description="HTH dtxR-type" evidence="17">
    <location>
        <begin position="1"/>
        <end position="69"/>
    </location>
</feature>
<sequence>MTADVTRVTEDYLRLIWQSRDWPDGQRRPTTGSLAAALGVTPSTVSANLKKLAGRQLIDYEPYGAIALTGEGEKIALHVVRRRRIIETFLVRQLGVEWDEVLDEADRLEHVVSERLIGRLDEILGHPAVDPHGDPIPRPGQAGEPSAVVLSSCVSGDSVQVVRVSDMNTDILRFLSGRGIGLGTTLVVEVEMSATGLMRVRHGERVAELSAPIAAAVLVVPASGAGVQQSPPDRDGPDRDNPAAEDGVTTTGR</sequence>
<dbReference type="Pfam" id="PF02742">
    <property type="entry name" value="Fe_dep_repr_C"/>
    <property type="match status" value="1"/>
</dbReference>
<keyword evidence="5" id="KW-0963">Cytoplasm</keyword>
<dbReference type="InterPro" id="IPR036390">
    <property type="entry name" value="WH_DNA-bd_sf"/>
</dbReference>
<evidence type="ECO:0000313" key="19">
    <source>
        <dbReference type="Proteomes" id="UP000247696"/>
    </source>
</evidence>
<evidence type="ECO:0000256" key="14">
    <source>
        <dbReference type="ARBA" id="ARBA00032618"/>
    </source>
</evidence>
<evidence type="ECO:0000313" key="18">
    <source>
        <dbReference type="EMBL" id="AWT27081.1"/>
    </source>
</evidence>
<dbReference type="RefSeq" id="WP_202616737.1">
    <property type="nucleotide sequence ID" value="NZ_CP024988.1"/>
</dbReference>
<evidence type="ECO:0000256" key="9">
    <source>
        <dbReference type="ARBA" id="ARBA00023125"/>
    </source>
</evidence>
<keyword evidence="11" id="KW-0804">Transcription</keyword>
<keyword evidence="7" id="KW-0408">Iron</keyword>
<evidence type="ECO:0000256" key="11">
    <source>
        <dbReference type="ARBA" id="ARBA00023163"/>
    </source>
</evidence>
<dbReference type="GO" id="GO:0005737">
    <property type="term" value="C:cytoplasm"/>
    <property type="evidence" value="ECO:0007669"/>
    <property type="project" value="UniProtKB-SubCell"/>
</dbReference>
<keyword evidence="6" id="KW-0678">Repressor</keyword>
<evidence type="ECO:0000256" key="7">
    <source>
        <dbReference type="ARBA" id="ARBA00023004"/>
    </source>
</evidence>
<evidence type="ECO:0000256" key="15">
    <source>
        <dbReference type="ARBA" id="ARBA00033329"/>
    </source>
</evidence>
<protein>
    <recommendedName>
        <fullName evidence="4">Diphtheria toxin repressor</fullName>
    </recommendedName>
    <alternativeName>
        <fullName evidence="14">Iron-dependent diphtheria tox regulatory element</fullName>
    </alternativeName>
    <alternativeName>
        <fullName evidence="13">Manganese transport regulator</fullName>
    </alternativeName>
    <alternativeName>
        <fullName evidence="15">Tox regulatory factor</fullName>
    </alternativeName>
</protein>
<dbReference type="GO" id="GO:0045892">
    <property type="term" value="P:negative regulation of DNA-templated transcription"/>
    <property type="evidence" value="ECO:0007669"/>
    <property type="project" value="TreeGrafter"/>
</dbReference>
<evidence type="ECO:0000259" key="17">
    <source>
        <dbReference type="PROSITE" id="PS50944"/>
    </source>
</evidence>
<dbReference type="AlphaFoldDB" id="A0A2Z3YTQ3"/>
<dbReference type="SMART" id="SM00529">
    <property type="entry name" value="HTH_DTXR"/>
    <property type="match status" value="1"/>
</dbReference>
<dbReference type="Pfam" id="PF04023">
    <property type="entry name" value="FeoA"/>
    <property type="match status" value="1"/>
</dbReference>
<dbReference type="InterPro" id="IPR050536">
    <property type="entry name" value="DtxR_MntR_Metal-Reg"/>
</dbReference>
<dbReference type="PANTHER" id="PTHR33238">
    <property type="entry name" value="IRON (METAL) DEPENDENT REPRESSOR, DTXR FAMILY"/>
    <property type="match status" value="1"/>
</dbReference>
<keyword evidence="9" id="KW-0238">DNA-binding</keyword>
<comment type="subcellular location">
    <subcellularLocation>
        <location evidence="1">Cytoplasm</location>
    </subcellularLocation>
</comment>
<comment type="subunit">
    <text evidence="3">Homodimer.</text>
</comment>
<evidence type="ECO:0000256" key="2">
    <source>
        <dbReference type="ARBA" id="ARBA00007871"/>
    </source>
</evidence>
<dbReference type="GO" id="GO:0003677">
    <property type="term" value="F:DNA binding"/>
    <property type="evidence" value="ECO:0007669"/>
    <property type="project" value="UniProtKB-KW"/>
</dbReference>
<dbReference type="STRING" id="1737425.GCA_900049755_01536"/>
<dbReference type="SUPFAM" id="SSF46785">
    <property type="entry name" value="Winged helix' DNA-binding domain"/>
    <property type="match status" value="1"/>
</dbReference>
<evidence type="ECO:0000256" key="4">
    <source>
        <dbReference type="ARBA" id="ARBA00016140"/>
    </source>
</evidence>
<feature type="region of interest" description="Disordered" evidence="16">
    <location>
        <begin position="223"/>
        <end position="253"/>
    </location>
</feature>
<dbReference type="Gene3D" id="2.30.30.90">
    <property type="match status" value="1"/>
</dbReference>
<dbReference type="EMBL" id="CP024988">
    <property type="protein sequence ID" value="AWT27081.1"/>
    <property type="molecule type" value="Genomic_DNA"/>
</dbReference>
<keyword evidence="8" id="KW-0805">Transcription regulation</keyword>
<evidence type="ECO:0000256" key="3">
    <source>
        <dbReference type="ARBA" id="ARBA00011738"/>
    </source>
</evidence>
<dbReference type="InterPro" id="IPR008988">
    <property type="entry name" value="Transcriptional_repressor_C"/>
</dbReference>
<dbReference type="InterPro" id="IPR022687">
    <property type="entry name" value="HTH_DTXR"/>
</dbReference>
<dbReference type="Gene3D" id="1.10.10.10">
    <property type="entry name" value="Winged helix-like DNA-binding domain superfamily/Winged helix DNA-binding domain"/>
    <property type="match status" value="1"/>
</dbReference>
<evidence type="ECO:0000256" key="13">
    <source>
        <dbReference type="ARBA" id="ARBA00032593"/>
    </source>
</evidence>
<keyword evidence="19" id="KW-1185">Reference proteome</keyword>
<evidence type="ECO:0000256" key="5">
    <source>
        <dbReference type="ARBA" id="ARBA00022490"/>
    </source>
</evidence>
<evidence type="ECO:0000256" key="16">
    <source>
        <dbReference type="SAM" id="MobiDB-lite"/>
    </source>
</evidence>
<dbReference type="InterPro" id="IPR007167">
    <property type="entry name" value="Fe-transptr_FeoA-like"/>
</dbReference>
<reference evidence="19" key="1">
    <citation type="submission" date="2017-11" db="EMBL/GenBank/DDBJ databases">
        <title>Otitis media/interna in a cat caused by the recently described species Corynebacterium provencense.</title>
        <authorList>
            <person name="Kittl S."/>
            <person name="Brodard I."/>
            <person name="Rychener L."/>
            <person name="Jores J."/>
            <person name="Roosje P."/>
            <person name="Gobeli Brawand S."/>
        </authorList>
    </citation>
    <scope>NUCLEOTIDE SEQUENCE [LARGE SCALE GENOMIC DNA]</scope>
    <source>
        <strain evidence="19">17KM38</strain>
    </source>
</reference>
<evidence type="ECO:0000256" key="12">
    <source>
        <dbReference type="ARBA" id="ARBA00023211"/>
    </source>
</evidence>
<dbReference type="PANTHER" id="PTHR33238:SF11">
    <property type="entry name" value="TRANSCRIPTIONAL REGULATOR MNTR"/>
    <property type="match status" value="1"/>
</dbReference>
<proteinExistence type="inferred from homology"/>
<dbReference type="PROSITE" id="PS50944">
    <property type="entry name" value="HTH_DTXR"/>
    <property type="match status" value="1"/>
</dbReference>
<accession>A0A2Z3YTQ3</accession>
<gene>
    <name evidence="18" type="primary">ideR_3</name>
    <name evidence="18" type="ORF">Csp1_23310</name>
</gene>
<dbReference type="InterPro" id="IPR001367">
    <property type="entry name" value="Fe_dep_repressor"/>
</dbReference>
<evidence type="ECO:0000256" key="6">
    <source>
        <dbReference type="ARBA" id="ARBA00022491"/>
    </source>
</evidence>
<dbReference type="Proteomes" id="UP000247696">
    <property type="component" value="Chromosome"/>
</dbReference>
<dbReference type="Pfam" id="PF01325">
    <property type="entry name" value="Fe_dep_repress"/>
    <property type="match status" value="1"/>
</dbReference>
<dbReference type="InterPro" id="IPR022689">
    <property type="entry name" value="Iron_dep_repressor"/>
</dbReference>
<keyword evidence="12" id="KW-0464">Manganese</keyword>
<name>A0A2Z3YTQ3_9CORY</name>
<dbReference type="InterPro" id="IPR038157">
    <property type="entry name" value="FeoA_core_dom"/>
</dbReference>
<dbReference type="InterPro" id="IPR036388">
    <property type="entry name" value="WH-like_DNA-bd_sf"/>
</dbReference>
<dbReference type="SUPFAM" id="SSF50037">
    <property type="entry name" value="C-terminal domain of transcriptional repressors"/>
    <property type="match status" value="1"/>
</dbReference>
<dbReference type="KEGG" id="cpre:Csp1_23310"/>
<keyword evidence="10" id="KW-0010">Activator</keyword>
<dbReference type="SUPFAM" id="SSF47979">
    <property type="entry name" value="Iron-dependent repressor protein, dimerization domain"/>
    <property type="match status" value="1"/>
</dbReference>
<organism evidence="18 19">
    <name type="scientific">Corynebacterium provencense</name>
    <dbReference type="NCBI Taxonomy" id="1737425"/>
    <lineage>
        <taxon>Bacteria</taxon>
        <taxon>Bacillati</taxon>
        <taxon>Actinomycetota</taxon>
        <taxon>Actinomycetes</taxon>
        <taxon>Mycobacteriales</taxon>
        <taxon>Corynebacteriaceae</taxon>
        <taxon>Corynebacterium</taxon>
    </lineage>
</organism>
<evidence type="ECO:0000256" key="8">
    <source>
        <dbReference type="ARBA" id="ARBA00023015"/>
    </source>
</evidence>
<dbReference type="GO" id="GO:0003700">
    <property type="term" value="F:DNA-binding transcription factor activity"/>
    <property type="evidence" value="ECO:0007669"/>
    <property type="project" value="InterPro"/>
</dbReference>
<dbReference type="GO" id="GO:0046983">
    <property type="term" value="F:protein dimerization activity"/>
    <property type="evidence" value="ECO:0007669"/>
    <property type="project" value="InterPro"/>
</dbReference>
<evidence type="ECO:0000256" key="1">
    <source>
        <dbReference type="ARBA" id="ARBA00004496"/>
    </source>
</evidence>
<comment type="similarity">
    <text evidence="2">Belongs to the DtxR/MntR family.</text>
</comment>
<feature type="compositionally biased region" description="Basic and acidic residues" evidence="16">
    <location>
        <begin position="232"/>
        <end position="242"/>
    </location>
</feature>
<dbReference type="GO" id="GO:0046914">
    <property type="term" value="F:transition metal ion binding"/>
    <property type="evidence" value="ECO:0007669"/>
    <property type="project" value="InterPro"/>
</dbReference>
<dbReference type="InterPro" id="IPR036421">
    <property type="entry name" value="Fe_dep_repressor_sf"/>
</dbReference>
<evidence type="ECO:0000256" key="10">
    <source>
        <dbReference type="ARBA" id="ARBA00023159"/>
    </source>
</evidence>